<protein>
    <submittedName>
        <fullName evidence="1">Uncharacterized protein</fullName>
    </submittedName>
</protein>
<dbReference type="RefSeq" id="WP_159264244.1">
    <property type="nucleotide sequence ID" value="NZ_CP041349.1"/>
</dbReference>
<organism evidence="1 2">
    <name type="scientific">Komagataeibacter xylinus</name>
    <name type="common">Gluconacetobacter xylinus</name>
    <dbReference type="NCBI Taxonomy" id="28448"/>
    <lineage>
        <taxon>Bacteria</taxon>
        <taxon>Pseudomonadati</taxon>
        <taxon>Pseudomonadota</taxon>
        <taxon>Alphaproteobacteria</taxon>
        <taxon>Acetobacterales</taxon>
        <taxon>Acetobacteraceae</taxon>
        <taxon>Komagataeibacter</taxon>
    </lineage>
</organism>
<proteinExistence type="predicted"/>
<accession>A0A857FTC8</accession>
<evidence type="ECO:0000313" key="1">
    <source>
        <dbReference type="EMBL" id="QHC37366.1"/>
    </source>
</evidence>
<dbReference type="EMBL" id="CP041349">
    <property type="protein sequence ID" value="QHC37366.1"/>
    <property type="molecule type" value="Genomic_DNA"/>
</dbReference>
<evidence type="ECO:0000313" key="2">
    <source>
        <dbReference type="Proteomes" id="UP000464674"/>
    </source>
</evidence>
<gene>
    <name evidence="1" type="ORF">FMA36_17330</name>
</gene>
<dbReference type="AlphaFoldDB" id="A0A857FTC8"/>
<name>A0A857FTC8_KOMXY</name>
<dbReference type="Proteomes" id="UP000464674">
    <property type="component" value="Plasmid pA"/>
</dbReference>
<sequence>MKHRVTFATASKAAIRVTVQGKAPTDVNRFLLTGHGDEKDMEFEVGSYIADVKNLGSGEFYEYPFRVDASSEHMVLAVGRLSDEHSAWRSIPVQQQSPSTEHNEMLARSNAGLNFFNLRMRMPHKKQWRRFSGSRLENVDQPNITKLVRAGNWSEHPVVGYQFDDDLGNTWHSYVPLFSGGTLLYYREQGSSLPAMRPYESKSEAMVGSLSHSIRDEVSEILSWAAGSSEADAIRSIQHSRDDPWAAAAAALLLIRAGRGNELGSYVVRFAQRHPWMADAGIIAAWWQASRSNETECLTQLSRAREQGQIYYWNSLAAGEQLLSALGSGSKSTPLRAAARKELGRWKRMRSGAVNSGAFVVWPSGDHKSDPA</sequence>
<keyword evidence="1" id="KW-0614">Plasmid</keyword>
<geneLocation type="plasmid" evidence="2">
    <name>pa</name>
</geneLocation>
<reference evidence="1 2" key="1">
    <citation type="journal article" date="2020" name="Carbohydr. Polym.">
        <title>Characterization and optimization of production of bacterial cellulose from strain CGMCC 17276 based on whole-genome analysis.</title>
        <authorList>
            <person name="Lu T."/>
            <person name="Gao H."/>
            <person name="Liao B."/>
            <person name="Wu J."/>
            <person name="Zhang W."/>
            <person name="Huang J."/>
            <person name="Liu M."/>
            <person name="Huang J."/>
            <person name="Chang Z."/>
            <person name="Jin M."/>
            <person name="Yi Z."/>
            <person name="Jiang D."/>
        </authorList>
    </citation>
    <scope>NUCLEOTIDE SEQUENCE [LARGE SCALE GENOMIC DNA]</scope>
    <source>
        <strain evidence="1 2">CGMCC 17276</strain>
        <plasmid evidence="2">pa</plasmid>
    </source>
</reference>